<proteinExistence type="predicted"/>
<keyword evidence="2" id="KW-1185">Reference proteome</keyword>
<gene>
    <name evidence="1" type="ORF">SAMN05660197_0092</name>
</gene>
<dbReference type="STRING" id="1069081.SAMN05660197_0092"/>
<organism evidence="1 2">
    <name type="scientific">Nitratiruptor tergarcus DSM 16512</name>
    <dbReference type="NCBI Taxonomy" id="1069081"/>
    <lineage>
        <taxon>Bacteria</taxon>
        <taxon>Pseudomonadati</taxon>
        <taxon>Campylobacterota</taxon>
        <taxon>Epsilonproteobacteria</taxon>
        <taxon>Nautiliales</taxon>
        <taxon>Nitratiruptoraceae</taxon>
        <taxon>Nitratiruptor</taxon>
    </lineage>
</organism>
<dbReference type="Proteomes" id="UP000192602">
    <property type="component" value="Unassembled WGS sequence"/>
</dbReference>
<dbReference type="EMBL" id="FWWZ01000001">
    <property type="protein sequence ID" value="SMC08343.1"/>
    <property type="molecule type" value="Genomic_DNA"/>
</dbReference>
<protein>
    <submittedName>
        <fullName evidence="1">Uncharacterized protein</fullName>
    </submittedName>
</protein>
<name>A0A1W1WRK2_9BACT</name>
<reference evidence="2" key="1">
    <citation type="submission" date="2017-04" db="EMBL/GenBank/DDBJ databases">
        <authorList>
            <person name="Varghese N."/>
            <person name="Submissions S."/>
        </authorList>
    </citation>
    <scope>NUCLEOTIDE SEQUENCE [LARGE SCALE GENOMIC DNA]</scope>
    <source>
        <strain evidence="2">DSM 16512</strain>
    </source>
</reference>
<dbReference type="AlphaFoldDB" id="A0A1W1WRK2"/>
<evidence type="ECO:0000313" key="2">
    <source>
        <dbReference type="Proteomes" id="UP000192602"/>
    </source>
</evidence>
<accession>A0A1W1WRK2</accession>
<evidence type="ECO:0000313" key="1">
    <source>
        <dbReference type="EMBL" id="SMC08343.1"/>
    </source>
</evidence>
<sequence>MVIEKNIKRRTEAEGFLEGQPLVLRTFFVNYVFFPKK</sequence>